<evidence type="ECO:0000313" key="2">
    <source>
        <dbReference type="EMBL" id="MBC1937180.1"/>
    </source>
</evidence>
<proteinExistence type="predicted"/>
<evidence type="ECO:0000259" key="1">
    <source>
        <dbReference type="Pfam" id="PF04233"/>
    </source>
</evidence>
<dbReference type="NCBIfam" id="TIGR01641">
    <property type="entry name" value="phageSPP1_gp7"/>
    <property type="match status" value="1"/>
</dbReference>
<dbReference type="AlphaFoldDB" id="A0A7X1CQL6"/>
<organism evidence="2 3">
    <name type="scientific">Listeria grandensis</name>
    <dbReference type="NCBI Taxonomy" id="1494963"/>
    <lineage>
        <taxon>Bacteria</taxon>
        <taxon>Bacillati</taxon>
        <taxon>Bacillota</taxon>
        <taxon>Bacilli</taxon>
        <taxon>Bacillales</taxon>
        <taxon>Listeriaceae</taxon>
        <taxon>Listeria</taxon>
    </lineage>
</organism>
<dbReference type="Pfam" id="PF04233">
    <property type="entry name" value="Phage_Mu_F"/>
    <property type="match status" value="1"/>
</dbReference>
<gene>
    <name evidence="2" type="ORF">HCA69_12435</name>
</gene>
<evidence type="ECO:0000313" key="3">
    <source>
        <dbReference type="Proteomes" id="UP000535908"/>
    </source>
</evidence>
<comment type="caution">
    <text evidence="2">The sequence shown here is derived from an EMBL/GenBank/DDBJ whole genome shotgun (WGS) entry which is preliminary data.</text>
</comment>
<protein>
    <submittedName>
        <fullName evidence="2">Minor capsid protein</fullName>
    </submittedName>
</protein>
<dbReference type="Proteomes" id="UP000535908">
    <property type="component" value="Unassembled WGS sequence"/>
</dbReference>
<dbReference type="InterPro" id="IPR006528">
    <property type="entry name" value="Phage_head_morphogenesis_dom"/>
</dbReference>
<sequence length="296" mass="34271">MERQTKLWNSQIKADKKLQNQLAKEYKRVHSQFEKEIAVYYQKYGKNNVLDFRVMAEALTPTERELLFQNFDAFATKYPKYAKYQGVRESIYKLNRLEGLQLTVEQHLLELGAIEEKVYLKHLTDSYKTGYLATMNGLPNTGAFFSVNDNLMRLTLNQKWAAGRNYSDRIWADKKRLTDFISNDLRDGLHRGTSYRKMTAQLQERFNTSNYVAKRLVVSESSFVLNQANRQAFLDAGVKSYEITAVLDKRTTEICRGLNGQKFDYGKDSVGITYPPFHAFCRTTVVPVLDNYLAAV</sequence>
<dbReference type="RefSeq" id="WP_185526747.1">
    <property type="nucleotide sequence ID" value="NZ_JAARWN010000014.1"/>
</dbReference>
<name>A0A7X1CQL6_9LIST</name>
<reference evidence="2 3" key="1">
    <citation type="submission" date="2020-03" db="EMBL/GenBank/DDBJ databases">
        <title>Soil Listeria distribution.</title>
        <authorList>
            <person name="Liao J."/>
            <person name="Wiedmann M."/>
        </authorList>
    </citation>
    <scope>NUCLEOTIDE SEQUENCE [LARGE SCALE GENOMIC DNA]</scope>
    <source>
        <strain evidence="2 3">FSL L7-0741</strain>
    </source>
</reference>
<accession>A0A7X1CQL6</accession>
<feature type="domain" description="Phage head morphogenesis" evidence="1">
    <location>
        <begin position="181"/>
        <end position="285"/>
    </location>
</feature>
<dbReference type="EMBL" id="JAARWN010000014">
    <property type="protein sequence ID" value="MBC1937180.1"/>
    <property type="molecule type" value="Genomic_DNA"/>
</dbReference>